<dbReference type="AlphaFoldDB" id="A0A835IML1"/>
<dbReference type="OrthoDB" id="684301at2759"/>
<protein>
    <submittedName>
        <fullName evidence="1">Uncharacterized protein</fullName>
    </submittedName>
</protein>
<organism evidence="1 2">
    <name type="scientific">Coptis chinensis</name>
    <dbReference type="NCBI Taxonomy" id="261450"/>
    <lineage>
        <taxon>Eukaryota</taxon>
        <taxon>Viridiplantae</taxon>
        <taxon>Streptophyta</taxon>
        <taxon>Embryophyta</taxon>
        <taxon>Tracheophyta</taxon>
        <taxon>Spermatophyta</taxon>
        <taxon>Magnoliopsida</taxon>
        <taxon>Ranunculales</taxon>
        <taxon>Ranunculaceae</taxon>
        <taxon>Coptidoideae</taxon>
        <taxon>Coptis</taxon>
    </lineage>
</organism>
<evidence type="ECO:0000313" key="1">
    <source>
        <dbReference type="EMBL" id="KAF9620496.1"/>
    </source>
</evidence>
<proteinExistence type="predicted"/>
<gene>
    <name evidence="1" type="ORF">IFM89_013113</name>
</gene>
<keyword evidence="2" id="KW-1185">Reference proteome</keyword>
<sequence length="79" mass="9260">MEDDFVRLMSLYLTTTIFFPNPTRINWSFVPHIEDLNRMRRISWPKVIHAELMDQIRRKSDKLSTVSGCVVALLVVLVV</sequence>
<reference evidence="1 2" key="1">
    <citation type="submission" date="2020-10" db="EMBL/GenBank/DDBJ databases">
        <title>The Coptis chinensis genome and diversification of protoberbering-type alkaloids.</title>
        <authorList>
            <person name="Wang B."/>
            <person name="Shu S."/>
            <person name="Song C."/>
            <person name="Liu Y."/>
        </authorList>
    </citation>
    <scope>NUCLEOTIDE SEQUENCE [LARGE SCALE GENOMIC DNA]</scope>
    <source>
        <strain evidence="1">HL-2020</strain>
        <tissue evidence="1">Leaf</tissue>
    </source>
</reference>
<evidence type="ECO:0000313" key="2">
    <source>
        <dbReference type="Proteomes" id="UP000631114"/>
    </source>
</evidence>
<dbReference type="EMBL" id="JADFTS010000002">
    <property type="protein sequence ID" value="KAF9620496.1"/>
    <property type="molecule type" value="Genomic_DNA"/>
</dbReference>
<name>A0A835IML1_9MAGN</name>
<accession>A0A835IML1</accession>
<dbReference type="Proteomes" id="UP000631114">
    <property type="component" value="Unassembled WGS sequence"/>
</dbReference>
<comment type="caution">
    <text evidence="1">The sequence shown here is derived from an EMBL/GenBank/DDBJ whole genome shotgun (WGS) entry which is preliminary data.</text>
</comment>